<accession>A0A1H7VAH1</accession>
<dbReference type="EMBL" id="FOBS01000003">
    <property type="protein sequence ID" value="SEM05938.1"/>
    <property type="molecule type" value="Genomic_DNA"/>
</dbReference>
<dbReference type="AlphaFoldDB" id="A0A1H7VAH1"/>
<sequence length="391" mass="44145">MAENPKSILTFEGYCPDCAERRVEFPAPLPGPGDDFDWLVRDYDSFRRFLLEELAGRFPERTRWTAGDLEVVLVEVLAAVLDQLSDMADRVATEAYLETARRPESVRRLLSLIGYDAATAAGLEDDPPATPGGKTRYEQLEDIWRRNPLLMDPARLEGPRAIHTQRRMVTVADYADRLADHPLVLRASAWSAWTGSWPTVRVATVLWNDHLLDEEGLAYPDDLRGRIEAFHQERRIWEPVWANDSPTIRTLLHPYLEAWRMAGQEVVLEDAVPVAIKMFISIRVQENYFQSEVRNAVRQALGTGPGGFFEPGRLGFGEDLYASDVFQTIMSLDGVENVCLNRFKRLGDSYPDQTDTGRIPLEGLEIAVCVNDPGRPERGYINLTLTGGRRG</sequence>
<dbReference type="STRING" id="43775.SAMN04489760_103118"/>
<protein>
    <recommendedName>
        <fullName evidence="3">Baseplate J-like protein</fullName>
    </recommendedName>
</protein>
<evidence type="ECO:0000313" key="2">
    <source>
        <dbReference type="Proteomes" id="UP000198744"/>
    </source>
</evidence>
<evidence type="ECO:0008006" key="3">
    <source>
        <dbReference type="Google" id="ProtNLM"/>
    </source>
</evidence>
<keyword evidence="2" id="KW-1185">Reference proteome</keyword>
<evidence type="ECO:0000313" key="1">
    <source>
        <dbReference type="EMBL" id="SEM05938.1"/>
    </source>
</evidence>
<dbReference type="Proteomes" id="UP000198744">
    <property type="component" value="Unassembled WGS sequence"/>
</dbReference>
<reference evidence="1 2" key="1">
    <citation type="submission" date="2016-10" db="EMBL/GenBank/DDBJ databases">
        <authorList>
            <person name="de Groot N.N."/>
        </authorList>
    </citation>
    <scope>NUCLEOTIDE SEQUENCE [LARGE SCALE GENOMIC DNA]</scope>
    <source>
        <strain evidence="1 2">DSM 8423</strain>
    </source>
</reference>
<organism evidence="1 2">
    <name type="scientific">Syntrophus gentianae</name>
    <dbReference type="NCBI Taxonomy" id="43775"/>
    <lineage>
        <taxon>Bacteria</taxon>
        <taxon>Pseudomonadati</taxon>
        <taxon>Thermodesulfobacteriota</taxon>
        <taxon>Syntrophia</taxon>
        <taxon>Syntrophales</taxon>
        <taxon>Syntrophaceae</taxon>
        <taxon>Syntrophus</taxon>
    </lineage>
</organism>
<name>A0A1H7VAH1_9BACT</name>
<gene>
    <name evidence="1" type="ORF">SAMN04489760_103118</name>
</gene>
<dbReference type="OrthoDB" id="9796131at2"/>
<proteinExistence type="predicted"/>
<dbReference type="RefSeq" id="WP_093882258.1">
    <property type="nucleotide sequence ID" value="NZ_FOBS01000003.1"/>
</dbReference>